<sequence>MVRTTKVRIFGMEYSLKGVESPEYVERLASYLDSKMREISENSSLVSTVKIAVLAALRIADELHQERKAQGLPPLSPEERIKGLIEIIDKEVD</sequence>
<keyword evidence="5" id="KW-0717">Septation</keyword>
<evidence type="ECO:0000256" key="4">
    <source>
        <dbReference type="ARBA" id="ARBA00022618"/>
    </source>
</evidence>
<evidence type="ECO:0000256" key="2">
    <source>
        <dbReference type="ARBA" id="ARBA00015195"/>
    </source>
</evidence>
<dbReference type="AlphaFoldDB" id="A0A399FU88"/>
<evidence type="ECO:0000313" key="11">
    <source>
        <dbReference type="Proteomes" id="UP000266287"/>
    </source>
</evidence>
<comment type="caution">
    <text evidence="10">The sequence shown here is derived from an EMBL/GenBank/DDBJ whole genome shotgun (WGS) entry which is preliminary data.</text>
</comment>
<evidence type="ECO:0000313" key="10">
    <source>
        <dbReference type="EMBL" id="RIH99633.1"/>
    </source>
</evidence>
<dbReference type="Gene3D" id="6.10.250.790">
    <property type="match status" value="1"/>
</dbReference>
<evidence type="ECO:0000256" key="9">
    <source>
        <dbReference type="ARBA" id="ARBA00033158"/>
    </source>
</evidence>
<dbReference type="SUPFAM" id="SSF102829">
    <property type="entry name" value="Cell division protein ZapA-like"/>
    <property type="match status" value="1"/>
</dbReference>
<evidence type="ECO:0000256" key="8">
    <source>
        <dbReference type="ARBA" id="ARBA00026068"/>
    </source>
</evidence>
<dbReference type="Proteomes" id="UP000266287">
    <property type="component" value="Unassembled WGS sequence"/>
</dbReference>
<evidence type="ECO:0000256" key="3">
    <source>
        <dbReference type="ARBA" id="ARBA00022490"/>
    </source>
</evidence>
<organism evidence="10 11">
    <name type="scientific">candidate division NPL-UPA2 bacterium Unc8</name>
    <dbReference type="NCBI Taxonomy" id="1980939"/>
    <lineage>
        <taxon>Bacteria</taxon>
    </lineage>
</organism>
<dbReference type="InterPro" id="IPR007838">
    <property type="entry name" value="Cell_div_ZapA-like"/>
</dbReference>
<dbReference type="EMBL" id="NDHY01000016">
    <property type="protein sequence ID" value="RIH99633.1"/>
    <property type="molecule type" value="Genomic_DNA"/>
</dbReference>
<reference evidence="10 11" key="1">
    <citation type="submission" date="2018-08" db="EMBL/GenBank/DDBJ databases">
        <title>Draft genome of candidate division NPL-UPA2 bacterium Unc8 that adapted to ultra-basic serpentinizing groundwater.</title>
        <authorList>
            <person name="Ishii S."/>
            <person name="Suzuki S."/>
            <person name="Nealson K.H."/>
        </authorList>
    </citation>
    <scope>NUCLEOTIDE SEQUENCE [LARGE SCALE GENOMIC DNA]</scope>
    <source>
        <strain evidence="10">Unc8</strain>
    </source>
</reference>
<dbReference type="GO" id="GO:0000917">
    <property type="term" value="P:division septum assembly"/>
    <property type="evidence" value="ECO:0007669"/>
    <property type="project" value="UniProtKB-KW"/>
</dbReference>
<dbReference type="PANTHER" id="PTHR34981:SF1">
    <property type="entry name" value="CELL DIVISION PROTEIN ZAPA"/>
    <property type="match status" value="1"/>
</dbReference>
<dbReference type="InterPro" id="IPR053712">
    <property type="entry name" value="Bac_CellDiv_Activator"/>
</dbReference>
<dbReference type="InterPro" id="IPR036192">
    <property type="entry name" value="Cell_div_ZapA-like_sf"/>
</dbReference>
<name>A0A399FU88_UNCN2</name>
<protein>
    <recommendedName>
        <fullName evidence="2">Cell division protein ZapA</fullName>
    </recommendedName>
    <alternativeName>
        <fullName evidence="9">Z ring-associated protein ZapA</fullName>
    </alternativeName>
</protein>
<dbReference type="GO" id="GO:0030428">
    <property type="term" value="C:cell septum"/>
    <property type="evidence" value="ECO:0007669"/>
    <property type="project" value="TreeGrafter"/>
</dbReference>
<evidence type="ECO:0000256" key="7">
    <source>
        <dbReference type="ARBA" id="ARBA00024910"/>
    </source>
</evidence>
<dbReference type="Pfam" id="PF05164">
    <property type="entry name" value="ZapA"/>
    <property type="match status" value="1"/>
</dbReference>
<keyword evidence="6" id="KW-0131">Cell cycle</keyword>
<comment type="subcellular location">
    <subcellularLocation>
        <location evidence="1">Cytoplasm</location>
    </subcellularLocation>
</comment>
<comment type="function">
    <text evidence="7">Activator of cell division through the inhibition of FtsZ GTPase activity, therefore promoting FtsZ assembly into bundles of protofilaments necessary for the formation of the division Z ring. It is recruited early at mid-cell but it is not essential for cell division.</text>
</comment>
<dbReference type="GO" id="GO:0032153">
    <property type="term" value="C:cell division site"/>
    <property type="evidence" value="ECO:0007669"/>
    <property type="project" value="TreeGrafter"/>
</dbReference>
<proteinExistence type="predicted"/>
<keyword evidence="3" id="KW-0963">Cytoplasm</keyword>
<dbReference type="GO" id="GO:0043093">
    <property type="term" value="P:FtsZ-dependent cytokinesis"/>
    <property type="evidence" value="ECO:0007669"/>
    <property type="project" value="TreeGrafter"/>
</dbReference>
<evidence type="ECO:0000256" key="1">
    <source>
        <dbReference type="ARBA" id="ARBA00004496"/>
    </source>
</evidence>
<dbReference type="GO" id="GO:0005829">
    <property type="term" value="C:cytosol"/>
    <property type="evidence" value="ECO:0007669"/>
    <property type="project" value="TreeGrafter"/>
</dbReference>
<comment type="subunit">
    <text evidence="8">Homodimer. Interacts with FtsZ.</text>
</comment>
<gene>
    <name evidence="10" type="ORF">B9J77_04945</name>
</gene>
<dbReference type="PANTHER" id="PTHR34981">
    <property type="entry name" value="CELL DIVISION PROTEIN ZAPA"/>
    <property type="match status" value="1"/>
</dbReference>
<evidence type="ECO:0000256" key="5">
    <source>
        <dbReference type="ARBA" id="ARBA00023210"/>
    </source>
</evidence>
<dbReference type="GO" id="GO:0000921">
    <property type="term" value="P:septin ring assembly"/>
    <property type="evidence" value="ECO:0007669"/>
    <property type="project" value="TreeGrafter"/>
</dbReference>
<accession>A0A399FU88</accession>
<keyword evidence="4 10" id="KW-0132">Cell division</keyword>
<evidence type="ECO:0000256" key="6">
    <source>
        <dbReference type="ARBA" id="ARBA00023306"/>
    </source>
</evidence>